<keyword evidence="2" id="KW-1185">Reference proteome</keyword>
<feature type="non-terminal residue" evidence="1">
    <location>
        <position position="1"/>
    </location>
</feature>
<dbReference type="EMBL" id="KZ293651">
    <property type="protein sequence ID" value="PBK95969.1"/>
    <property type="molecule type" value="Genomic_DNA"/>
</dbReference>
<protein>
    <submittedName>
        <fullName evidence="1">Uncharacterized protein</fullName>
    </submittedName>
</protein>
<dbReference type="STRING" id="47427.A0A2H3DL78"/>
<sequence length="71" mass="7878">LCPRLKDKVIEKDRMEGDGLALAMRLIVCDFTDVKNEINFQTVRGLQCEDGGLNASLMYKYGPSGRSRIGA</sequence>
<organism evidence="1 2">
    <name type="scientific">Armillaria gallica</name>
    <name type="common">Bulbous honey fungus</name>
    <name type="synonym">Armillaria bulbosa</name>
    <dbReference type="NCBI Taxonomy" id="47427"/>
    <lineage>
        <taxon>Eukaryota</taxon>
        <taxon>Fungi</taxon>
        <taxon>Dikarya</taxon>
        <taxon>Basidiomycota</taxon>
        <taxon>Agaricomycotina</taxon>
        <taxon>Agaricomycetes</taxon>
        <taxon>Agaricomycetidae</taxon>
        <taxon>Agaricales</taxon>
        <taxon>Marasmiineae</taxon>
        <taxon>Physalacriaceae</taxon>
        <taxon>Armillaria</taxon>
    </lineage>
</organism>
<name>A0A2H3DL78_ARMGA</name>
<evidence type="ECO:0000313" key="2">
    <source>
        <dbReference type="Proteomes" id="UP000217790"/>
    </source>
</evidence>
<dbReference type="Proteomes" id="UP000217790">
    <property type="component" value="Unassembled WGS sequence"/>
</dbReference>
<dbReference type="OrthoDB" id="2012566at2759"/>
<dbReference type="InParanoid" id="A0A2H3DL78"/>
<proteinExistence type="predicted"/>
<gene>
    <name evidence="1" type="ORF">ARMGADRAFT_925342</name>
</gene>
<accession>A0A2H3DL78</accession>
<evidence type="ECO:0000313" key="1">
    <source>
        <dbReference type="EMBL" id="PBK95969.1"/>
    </source>
</evidence>
<reference evidence="2" key="1">
    <citation type="journal article" date="2017" name="Nat. Ecol. Evol.">
        <title>Genome expansion and lineage-specific genetic innovations in the forest pathogenic fungi Armillaria.</title>
        <authorList>
            <person name="Sipos G."/>
            <person name="Prasanna A.N."/>
            <person name="Walter M.C."/>
            <person name="O'Connor E."/>
            <person name="Balint B."/>
            <person name="Krizsan K."/>
            <person name="Kiss B."/>
            <person name="Hess J."/>
            <person name="Varga T."/>
            <person name="Slot J."/>
            <person name="Riley R."/>
            <person name="Boka B."/>
            <person name="Rigling D."/>
            <person name="Barry K."/>
            <person name="Lee J."/>
            <person name="Mihaltcheva S."/>
            <person name="LaButti K."/>
            <person name="Lipzen A."/>
            <person name="Waldron R."/>
            <person name="Moloney N.M."/>
            <person name="Sperisen C."/>
            <person name="Kredics L."/>
            <person name="Vagvoelgyi C."/>
            <person name="Patrignani A."/>
            <person name="Fitzpatrick D."/>
            <person name="Nagy I."/>
            <person name="Doyle S."/>
            <person name="Anderson J.B."/>
            <person name="Grigoriev I.V."/>
            <person name="Gueldener U."/>
            <person name="Muensterkoetter M."/>
            <person name="Nagy L.G."/>
        </authorList>
    </citation>
    <scope>NUCLEOTIDE SEQUENCE [LARGE SCALE GENOMIC DNA]</scope>
    <source>
        <strain evidence="2">Ar21-2</strain>
    </source>
</reference>
<dbReference type="AlphaFoldDB" id="A0A2H3DL78"/>